<dbReference type="EMBL" id="CP129113">
    <property type="protein sequence ID" value="WLV23749.1"/>
    <property type="molecule type" value="Genomic_DNA"/>
</dbReference>
<dbReference type="Proteomes" id="UP001180087">
    <property type="component" value="Chromosome"/>
</dbReference>
<reference evidence="1" key="1">
    <citation type="submission" date="2023-06" db="EMBL/GenBank/DDBJ databases">
        <title>A Treasure from Seagulls: Isolation and Description of Aciduricobacillus qingdaonensis gen. nov., sp. nov., a Rare Obligately Uric Acid-utilizing Member in the Family Bacillaceae.</title>
        <authorList>
            <person name="Liu W."/>
            <person name="Wang B."/>
        </authorList>
    </citation>
    <scope>NUCLEOTIDE SEQUENCE</scope>
    <source>
        <strain evidence="1">44XB</strain>
    </source>
</reference>
<organism evidence="1 2">
    <name type="scientific">Aciduricibacillus chroicocephali</name>
    <dbReference type="NCBI Taxonomy" id="3054939"/>
    <lineage>
        <taxon>Bacteria</taxon>
        <taxon>Bacillati</taxon>
        <taxon>Bacillota</taxon>
        <taxon>Bacilli</taxon>
        <taxon>Bacillales</taxon>
        <taxon>Bacillaceae</taxon>
        <taxon>Aciduricibacillus</taxon>
    </lineage>
</organism>
<proteinExistence type="predicted"/>
<gene>
    <name evidence="1" type="ORF">QR721_08850</name>
</gene>
<protein>
    <submittedName>
        <fullName evidence="1">Uncharacterized protein</fullName>
    </submittedName>
</protein>
<evidence type="ECO:0000313" key="2">
    <source>
        <dbReference type="Proteomes" id="UP001180087"/>
    </source>
</evidence>
<evidence type="ECO:0000313" key="1">
    <source>
        <dbReference type="EMBL" id="WLV23749.1"/>
    </source>
</evidence>
<sequence>MKRVQMLNETAVIGSLAKNLKMVEFDLKRKLLCWSNENSEQMVGYRVAVLRE</sequence>
<keyword evidence="2" id="KW-1185">Reference proteome</keyword>
<dbReference type="RefSeq" id="WP_348026076.1">
    <property type="nucleotide sequence ID" value="NZ_CP129113.1"/>
</dbReference>
<accession>A0ABY9KT62</accession>
<name>A0ABY9KT62_9BACI</name>